<reference evidence="3 4" key="1">
    <citation type="submission" date="2019-10" db="EMBL/GenBank/DDBJ databases">
        <title>Whole genome shotgun sequence of Acrocarpospora macrocephala NBRC 16266.</title>
        <authorList>
            <person name="Ichikawa N."/>
            <person name="Kimura A."/>
            <person name="Kitahashi Y."/>
            <person name="Komaki H."/>
            <person name="Oguchi A."/>
        </authorList>
    </citation>
    <scope>NUCLEOTIDE SEQUENCE [LARGE SCALE GENOMIC DNA]</scope>
    <source>
        <strain evidence="3 4">NBRC 16266</strain>
    </source>
</reference>
<proteinExistence type="predicted"/>
<evidence type="ECO:0000313" key="4">
    <source>
        <dbReference type="Proteomes" id="UP000331127"/>
    </source>
</evidence>
<feature type="domain" description="DUF1707" evidence="1">
    <location>
        <begin position="127"/>
        <end position="178"/>
    </location>
</feature>
<dbReference type="EMBL" id="BLAE01000035">
    <property type="protein sequence ID" value="GES12342.1"/>
    <property type="molecule type" value="Genomic_DNA"/>
</dbReference>
<gene>
    <name evidence="3" type="ORF">Amac_059390</name>
</gene>
<name>A0A5M3WVT1_9ACTN</name>
<feature type="domain" description="Winged helix DNA-binding" evidence="2">
    <location>
        <begin position="14"/>
        <end position="92"/>
    </location>
</feature>
<evidence type="ECO:0000259" key="1">
    <source>
        <dbReference type="Pfam" id="PF08044"/>
    </source>
</evidence>
<dbReference type="InterPro" id="IPR027395">
    <property type="entry name" value="WH_DNA-bd_dom"/>
</dbReference>
<evidence type="ECO:0000313" key="3">
    <source>
        <dbReference type="EMBL" id="GES12342.1"/>
    </source>
</evidence>
<dbReference type="InterPro" id="IPR036388">
    <property type="entry name" value="WH-like_DNA-bd_sf"/>
</dbReference>
<dbReference type="AlphaFoldDB" id="A0A5M3WVT1"/>
<keyword evidence="4" id="KW-1185">Reference proteome</keyword>
<dbReference type="InterPro" id="IPR012551">
    <property type="entry name" value="DUF1707_SHOCT-like"/>
</dbReference>
<dbReference type="PANTHER" id="PTHR37318:SF1">
    <property type="entry name" value="BSL7504 PROTEIN"/>
    <property type="match status" value="1"/>
</dbReference>
<dbReference type="Pfam" id="PF13601">
    <property type="entry name" value="HTH_34"/>
    <property type="match status" value="1"/>
</dbReference>
<dbReference type="Pfam" id="PF08044">
    <property type="entry name" value="DUF1707"/>
    <property type="match status" value="1"/>
</dbReference>
<sequence length="190" mass="20656">MTPQLDPVIHAPTRLQIVSLLAAAEEAEFAFVRDSLDISDSVLSKHASALEAARYVKIRKGHVGKRPRTWFSLTPVGRKAYQNHVAALQGIVAQSGLSVVDVQAGQSWSADLLGAAMEQAVIDPHDVRASDQDRDKVAEMLRIAASDGRITMDELTERIERTYTARTIGELAVIVADLGPTNVLSSTPMW</sequence>
<dbReference type="InterPro" id="IPR036390">
    <property type="entry name" value="WH_DNA-bd_sf"/>
</dbReference>
<dbReference type="SUPFAM" id="SSF46785">
    <property type="entry name" value="Winged helix' DNA-binding domain"/>
    <property type="match status" value="1"/>
</dbReference>
<dbReference type="RefSeq" id="WP_307729766.1">
    <property type="nucleotide sequence ID" value="NZ_BAAAHL010000012.1"/>
</dbReference>
<dbReference type="Gene3D" id="1.10.10.10">
    <property type="entry name" value="Winged helix-like DNA-binding domain superfamily/Winged helix DNA-binding domain"/>
    <property type="match status" value="1"/>
</dbReference>
<evidence type="ECO:0000259" key="2">
    <source>
        <dbReference type="Pfam" id="PF13601"/>
    </source>
</evidence>
<accession>A0A5M3WVT1</accession>
<organism evidence="3 4">
    <name type="scientific">Acrocarpospora macrocephala</name>
    <dbReference type="NCBI Taxonomy" id="150177"/>
    <lineage>
        <taxon>Bacteria</taxon>
        <taxon>Bacillati</taxon>
        <taxon>Actinomycetota</taxon>
        <taxon>Actinomycetes</taxon>
        <taxon>Streptosporangiales</taxon>
        <taxon>Streptosporangiaceae</taxon>
        <taxon>Acrocarpospora</taxon>
    </lineage>
</organism>
<protein>
    <submittedName>
        <fullName evidence="3">Uncharacterized protein</fullName>
    </submittedName>
</protein>
<dbReference type="Proteomes" id="UP000331127">
    <property type="component" value="Unassembled WGS sequence"/>
</dbReference>
<comment type="caution">
    <text evidence="3">The sequence shown here is derived from an EMBL/GenBank/DDBJ whole genome shotgun (WGS) entry which is preliminary data.</text>
</comment>
<dbReference type="PANTHER" id="PTHR37318">
    <property type="entry name" value="BSL7504 PROTEIN"/>
    <property type="match status" value="1"/>
</dbReference>